<dbReference type="KEGG" id="bmu:Bmul_6244"/>
<dbReference type="EMBL" id="AP009388">
    <property type="protein sequence ID" value="BAG47973.1"/>
    <property type="molecule type" value="Genomic_DNA"/>
</dbReference>
<dbReference type="HOGENOM" id="CLU_055770_1_0_4"/>
<dbReference type="eggNOG" id="ENOG502ZA7W">
    <property type="taxonomic scope" value="Bacteria"/>
</dbReference>
<organism evidence="1 2">
    <name type="scientific">Burkholderia multivorans (strain ATCC 17616 / 249)</name>
    <dbReference type="NCBI Taxonomy" id="395019"/>
    <lineage>
        <taxon>Bacteria</taxon>
        <taxon>Pseudomonadati</taxon>
        <taxon>Pseudomonadota</taxon>
        <taxon>Betaproteobacteria</taxon>
        <taxon>Burkholderiales</taxon>
        <taxon>Burkholderiaceae</taxon>
        <taxon>Burkholderia</taxon>
        <taxon>Burkholderia cepacia complex</taxon>
    </lineage>
</organism>
<gene>
    <name evidence="1" type="ordered locus">BMULJ_06180</name>
</gene>
<sequence>MVRFEIDGKTYSEDDPGLQGALARIHGSAIRPLCLCVDPKPGIPMYVSKVHGQYLIKRMPDSGPLHSAEKNCPSYEAPAQLSGLGEVMGHAIKEDVDDGTTSLRLDFALNKIAGRAPPTPTDSEQDSVKGETSKLTIRSLLHYLWDEARLTHWHPGMEGRRSWATVHKYLLRAAQGKFTKGMHLPSTLYVPEPFYVDRKHEIEQRRRALLAAAHKPGRGGQRLFIAIGEIKAVTAARYGHKIELKHAPGFFFMMSADLNKRLKVFEAEKSLWNAYPDIHLVMIATFSVDVAGVAELEEMALMTVNEQWIPFSTVEEKSFLETLVSDRRRFVKGLRYNLPSTRPLASVVLNDTEGKHTAVYMVPGNASEAYKVALAELLADERMNHLQWESGNAMPVLPPPSVRTVSEAA</sequence>
<geneLocation type="plasmid" evidence="1 2">
    <name>pTGL1</name>
</geneLocation>
<proteinExistence type="predicted"/>
<dbReference type="InterPro" id="IPR009553">
    <property type="entry name" value="DUF1173"/>
</dbReference>
<evidence type="ECO:0000313" key="2">
    <source>
        <dbReference type="Proteomes" id="UP000008815"/>
    </source>
</evidence>
<reference evidence="1 2" key="1">
    <citation type="submission" date="2007-04" db="EMBL/GenBank/DDBJ databases">
        <title>Complete genome sequence of Burkholderia multivorans ATCC 17616.</title>
        <authorList>
            <person name="Ohtsubo Y."/>
            <person name="Yamashita A."/>
            <person name="Kurokawa K."/>
            <person name="Takami H."/>
            <person name="Yuhara S."/>
            <person name="Nishiyama E."/>
            <person name="Endo R."/>
            <person name="Miyazaki R."/>
            <person name="Ono A."/>
            <person name="Yano K."/>
            <person name="Ito M."/>
            <person name="Sota M."/>
            <person name="Yuji N."/>
            <person name="Hattori M."/>
            <person name="Tsuda M."/>
        </authorList>
    </citation>
    <scope>NUCLEOTIDE SEQUENCE [LARGE SCALE GENOMIC DNA]</scope>
    <source>
        <strain evidence="2">ATCC 17616 / 249</strain>
        <plasmid evidence="2">Plasmid pTGL1</plasmid>
    </source>
</reference>
<dbReference type="KEGG" id="bmj:BMULJ_06180"/>
<dbReference type="AlphaFoldDB" id="A0A0H3KRH7"/>
<keyword evidence="1" id="KW-0614">Plasmid</keyword>
<name>A0A0H3KRH7_BURM1</name>
<accession>A0A0H3KRH7</accession>
<keyword evidence="2" id="KW-1185">Reference proteome</keyword>
<dbReference type="Pfam" id="PF06666">
    <property type="entry name" value="DUF1173"/>
    <property type="match status" value="1"/>
</dbReference>
<dbReference type="Proteomes" id="UP000008815">
    <property type="component" value="Plasmid pTGL1"/>
</dbReference>
<protein>
    <recommendedName>
        <fullName evidence="3">DUF1173 domain-containing protein</fullName>
    </recommendedName>
</protein>
<evidence type="ECO:0000313" key="1">
    <source>
        <dbReference type="EMBL" id="BAG47973.1"/>
    </source>
</evidence>
<evidence type="ECO:0008006" key="3">
    <source>
        <dbReference type="Google" id="ProtNLM"/>
    </source>
</evidence>